<keyword evidence="5" id="KW-0862">Zinc</keyword>
<evidence type="ECO:0000256" key="4">
    <source>
        <dbReference type="ARBA" id="ARBA00022801"/>
    </source>
</evidence>
<dbReference type="SUPFAM" id="SSF55031">
    <property type="entry name" value="Bacterial exopeptidase dimerisation domain"/>
    <property type="match status" value="1"/>
</dbReference>
<dbReference type="Gene3D" id="3.40.630.10">
    <property type="entry name" value="Zn peptidases"/>
    <property type="match status" value="1"/>
</dbReference>
<dbReference type="EMBL" id="CP121196">
    <property type="protein sequence ID" value="XBH19641.1"/>
    <property type="molecule type" value="Genomic_DNA"/>
</dbReference>
<dbReference type="PANTHER" id="PTHR45962">
    <property type="entry name" value="N-FATTY-ACYL-AMINO ACID SYNTHASE/HYDROLASE PM20D1"/>
    <property type="match status" value="1"/>
</dbReference>
<evidence type="ECO:0000259" key="6">
    <source>
        <dbReference type="Pfam" id="PF07687"/>
    </source>
</evidence>
<feature type="domain" description="Peptidase M20 dimerisation" evidence="6">
    <location>
        <begin position="258"/>
        <end position="399"/>
    </location>
</feature>
<name>A0AAU7DQS9_9BACT</name>
<dbReference type="Pfam" id="PF01546">
    <property type="entry name" value="Peptidase_M20"/>
    <property type="match status" value="1"/>
</dbReference>
<gene>
    <name evidence="7" type="ORF">P8935_10055</name>
</gene>
<evidence type="ECO:0000256" key="2">
    <source>
        <dbReference type="ARBA" id="ARBA00022670"/>
    </source>
</evidence>
<protein>
    <submittedName>
        <fullName evidence="7">M20/M25/M40 family metallo-hydrolase</fullName>
    </submittedName>
</protein>
<accession>A0AAU7DQS9</accession>
<dbReference type="Gene3D" id="1.10.150.900">
    <property type="match status" value="1"/>
</dbReference>
<dbReference type="InterPro" id="IPR002933">
    <property type="entry name" value="Peptidase_M20"/>
</dbReference>
<evidence type="ECO:0000256" key="5">
    <source>
        <dbReference type="ARBA" id="ARBA00022833"/>
    </source>
</evidence>
<dbReference type="GO" id="GO:0006508">
    <property type="term" value="P:proteolysis"/>
    <property type="evidence" value="ECO:0007669"/>
    <property type="project" value="UniProtKB-KW"/>
</dbReference>
<reference evidence="7" key="1">
    <citation type="submission" date="2023-03" db="EMBL/GenBank/DDBJ databases">
        <title>Edaphobacter sp.</title>
        <authorList>
            <person name="Huber K.J."/>
            <person name="Papendorf J."/>
            <person name="Pilke C."/>
            <person name="Bunk B."/>
            <person name="Sproeer C."/>
            <person name="Pester M."/>
        </authorList>
    </citation>
    <scope>NUCLEOTIDE SEQUENCE</scope>
    <source>
        <strain evidence="7">DSM 110680</strain>
    </source>
</reference>
<dbReference type="NCBIfam" id="NF006596">
    <property type="entry name" value="PRK09133.1"/>
    <property type="match status" value="1"/>
</dbReference>
<dbReference type="SUPFAM" id="SSF53187">
    <property type="entry name" value="Zn-dependent exopeptidases"/>
    <property type="match status" value="1"/>
</dbReference>
<keyword evidence="3" id="KW-0479">Metal-binding</keyword>
<dbReference type="Pfam" id="PF07687">
    <property type="entry name" value="M20_dimer"/>
    <property type="match status" value="1"/>
</dbReference>
<dbReference type="InterPro" id="IPR036264">
    <property type="entry name" value="Bact_exopeptidase_dim_dom"/>
</dbReference>
<dbReference type="InterPro" id="IPR011650">
    <property type="entry name" value="Peptidase_M20_dimer"/>
</dbReference>
<evidence type="ECO:0000313" key="7">
    <source>
        <dbReference type="EMBL" id="XBH19641.1"/>
    </source>
</evidence>
<dbReference type="GO" id="GO:0008233">
    <property type="term" value="F:peptidase activity"/>
    <property type="evidence" value="ECO:0007669"/>
    <property type="project" value="UniProtKB-KW"/>
</dbReference>
<dbReference type="PANTHER" id="PTHR45962:SF1">
    <property type="entry name" value="N-FATTY-ACYL-AMINO ACID SYNTHASE_HYDROLASE PM20D1"/>
    <property type="match status" value="1"/>
</dbReference>
<dbReference type="RefSeq" id="WP_348264861.1">
    <property type="nucleotide sequence ID" value="NZ_CP121196.1"/>
</dbReference>
<dbReference type="AlphaFoldDB" id="A0AAU7DQS9"/>
<proteinExistence type="inferred from homology"/>
<evidence type="ECO:0000256" key="1">
    <source>
        <dbReference type="ARBA" id="ARBA00006247"/>
    </source>
</evidence>
<evidence type="ECO:0000256" key="3">
    <source>
        <dbReference type="ARBA" id="ARBA00022723"/>
    </source>
</evidence>
<dbReference type="InterPro" id="IPR047177">
    <property type="entry name" value="Pept_M20A"/>
</dbReference>
<keyword evidence="4" id="KW-0378">Hydrolase</keyword>
<organism evidence="7">
    <name type="scientific">Telmatobacter sp. DSM 110680</name>
    <dbReference type="NCBI Taxonomy" id="3036704"/>
    <lineage>
        <taxon>Bacteria</taxon>
        <taxon>Pseudomonadati</taxon>
        <taxon>Acidobacteriota</taxon>
        <taxon>Terriglobia</taxon>
        <taxon>Terriglobales</taxon>
        <taxon>Acidobacteriaceae</taxon>
        <taxon>Telmatobacter</taxon>
    </lineage>
</organism>
<keyword evidence="2" id="KW-0645">Protease</keyword>
<dbReference type="GO" id="GO:0046872">
    <property type="term" value="F:metal ion binding"/>
    <property type="evidence" value="ECO:0007669"/>
    <property type="project" value="UniProtKB-KW"/>
</dbReference>
<dbReference type="Gene3D" id="3.30.70.360">
    <property type="match status" value="1"/>
</dbReference>
<sequence length="515" mass="56266">MSEESAFAFCTGRLTSTTNRTNALPYNFSMPRQTFAVLLAVFLFTASSAPHAAAQSKPLPTASPAERAEARDIFKQLIEINTTDTPKGSVTAATKAMQKRFLDAGFASEDVHLLGPNDNKQNLVVRIRAAAPTTQKPVLFLCHIDVVEALPSDWHTDPFQFVEKDGYFYGRGTQDMKDSDAALVFTFLRLHKEGYKPKRDLILALTADEEGGKSNGADWLVKNHRDLVDAAFVINPDAGGVELDHGRAIVADVEATEKVYADYQITASNRGGHSSLPRPDNAIYELTTALNKLAAYSFPFEMNEVTRVYFGNLAKQETGEMAGNIRAILATPADLAAAARLSAEPSFNSNFRTTCVATRLAAGHANNALPQTAQAIVNCRIFPGHSPEEIRQQLISLFGDSKLTVKYVSDAGQVADTAPERKAIVPPAPLKEVFEPLTRITNEIWPGIPVTPEMEDGASDSIYFAQAGYPCYGFSATALERNDVRAHGQDERLPVDSYWKALDFFYAFSKALGDE</sequence>
<comment type="similarity">
    <text evidence="1">Belongs to the peptidase M20A family.</text>
</comment>